<dbReference type="PANTHER" id="PTHR43040:SF1">
    <property type="entry name" value="RIBONUCLEASE D"/>
    <property type="match status" value="1"/>
</dbReference>
<dbReference type="PANTHER" id="PTHR43040">
    <property type="entry name" value="RIBONUCLEASE D"/>
    <property type="match status" value="1"/>
</dbReference>
<feature type="region of interest" description="Disordered" evidence="1">
    <location>
        <begin position="1"/>
        <end position="21"/>
    </location>
</feature>
<protein>
    <submittedName>
        <fullName evidence="2">3' 5' exonuclease</fullName>
    </submittedName>
</protein>
<keyword evidence="2" id="KW-0540">Nuclease</keyword>
<keyword evidence="3" id="KW-1185">Reference proteome</keyword>
<organism evidence="2 3">
    <name type="scientific">Fusarium mundagurra</name>
    <dbReference type="NCBI Taxonomy" id="1567541"/>
    <lineage>
        <taxon>Eukaryota</taxon>
        <taxon>Fungi</taxon>
        <taxon>Dikarya</taxon>
        <taxon>Ascomycota</taxon>
        <taxon>Pezizomycotina</taxon>
        <taxon>Sordariomycetes</taxon>
        <taxon>Hypocreomycetidae</taxon>
        <taxon>Hypocreales</taxon>
        <taxon>Nectriaceae</taxon>
        <taxon>Fusarium</taxon>
        <taxon>Fusarium fujikuroi species complex</taxon>
    </lineage>
</organism>
<dbReference type="SUPFAM" id="SSF53098">
    <property type="entry name" value="Ribonuclease H-like"/>
    <property type="match status" value="1"/>
</dbReference>
<dbReference type="OrthoDB" id="428177at2759"/>
<accession>A0A8H5XSR2</accession>
<dbReference type="InterPro" id="IPR036397">
    <property type="entry name" value="RNaseH_sf"/>
</dbReference>
<evidence type="ECO:0000256" key="1">
    <source>
        <dbReference type="SAM" id="MobiDB-lite"/>
    </source>
</evidence>
<reference evidence="2 3" key="1">
    <citation type="submission" date="2020-05" db="EMBL/GenBank/DDBJ databases">
        <title>Identification and distribution of gene clusters putatively required for synthesis of sphingolipid metabolism inhibitors in phylogenetically diverse species of the filamentous fungus Fusarium.</title>
        <authorList>
            <person name="Kim H.-S."/>
            <person name="Busman M."/>
            <person name="Brown D.W."/>
            <person name="Divon H."/>
            <person name="Uhlig S."/>
            <person name="Proctor R.H."/>
        </authorList>
    </citation>
    <scope>NUCLEOTIDE SEQUENCE [LARGE SCALE GENOMIC DNA]</scope>
    <source>
        <strain evidence="2 3">NRRL 66235</strain>
    </source>
</reference>
<evidence type="ECO:0000313" key="2">
    <source>
        <dbReference type="EMBL" id="KAF5699109.1"/>
    </source>
</evidence>
<gene>
    <name evidence="2" type="ORF">FMUND_14900</name>
</gene>
<feature type="compositionally biased region" description="Polar residues" evidence="1">
    <location>
        <begin position="1"/>
        <end position="18"/>
    </location>
</feature>
<comment type="caution">
    <text evidence="2">The sequence shown here is derived from an EMBL/GenBank/DDBJ whole genome shotgun (WGS) entry which is preliminary data.</text>
</comment>
<proteinExistence type="predicted"/>
<evidence type="ECO:0000313" key="3">
    <source>
        <dbReference type="Proteomes" id="UP000544331"/>
    </source>
</evidence>
<keyword evidence="2" id="KW-0269">Exonuclease</keyword>
<name>A0A8H5XSR2_9HYPO</name>
<dbReference type="GO" id="GO:0004527">
    <property type="term" value="F:exonuclease activity"/>
    <property type="evidence" value="ECO:0007669"/>
    <property type="project" value="UniProtKB-KW"/>
</dbReference>
<sequence>MDQRCSSKSVNEPTQQDGPSAVAVHSVHQLKILLQDLDGLPTKPPSIYLDASSVGQDELSYLQLLVPLTDTLYNIDIRRLGSTAMAAVGDSNVSLRPILESNTIPKVGFDIRGMSRVLFRQLNVSLGGMYDLQLMELASRDDKKDRKLLSGVAKCIDEDLPNSRVAKHRWLKTNDSINKYLFSSQGHIACADSAYLARLFGFVPGIESHFRHEHQLKGKWKP</sequence>
<dbReference type="EMBL" id="JAAOAN010000847">
    <property type="protein sequence ID" value="KAF5699109.1"/>
    <property type="molecule type" value="Genomic_DNA"/>
</dbReference>
<dbReference type="Proteomes" id="UP000544331">
    <property type="component" value="Unassembled WGS sequence"/>
</dbReference>
<dbReference type="Gene3D" id="3.30.420.10">
    <property type="entry name" value="Ribonuclease H-like superfamily/Ribonuclease H"/>
    <property type="match status" value="1"/>
</dbReference>
<dbReference type="GO" id="GO:0003676">
    <property type="term" value="F:nucleic acid binding"/>
    <property type="evidence" value="ECO:0007669"/>
    <property type="project" value="InterPro"/>
</dbReference>
<keyword evidence="2" id="KW-0378">Hydrolase</keyword>
<dbReference type="AlphaFoldDB" id="A0A8H5XSR2"/>
<dbReference type="InterPro" id="IPR012337">
    <property type="entry name" value="RNaseH-like_sf"/>
</dbReference>